<dbReference type="PANTHER" id="PTHR40465">
    <property type="entry name" value="CHROMOSOME 1, WHOLE GENOME SHOTGUN SEQUENCE"/>
    <property type="match status" value="1"/>
</dbReference>
<name>A0A8H3D595_9AGAM</name>
<dbReference type="PANTHER" id="PTHR40465:SF1">
    <property type="entry name" value="DUF6534 DOMAIN-CONTAINING PROTEIN"/>
    <property type="match status" value="1"/>
</dbReference>
<evidence type="ECO:0000313" key="2">
    <source>
        <dbReference type="EMBL" id="CAE6510653.1"/>
    </source>
</evidence>
<dbReference type="EMBL" id="CAJMWV010005330">
    <property type="protein sequence ID" value="CAE6510653.1"/>
    <property type="molecule type" value="Genomic_DNA"/>
</dbReference>
<keyword evidence="1" id="KW-0812">Transmembrane</keyword>
<gene>
    <name evidence="2" type="ORF">RDB_LOCUS130836</name>
</gene>
<comment type="caution">
    <text evidence="2">The sequence shown here is derived from an EMBL/GenBank/DDBJ whole genome shotgun (WGS) entry which is preliminary data.</text>
</comment>
<dbReference type="AlphaFoldDB" id="A0A8H3D595"/>
<accession>A0A8H3D595</accession>
<reference evidence="2" key="1">
    <citation type="submission" date="2021-01" db="EMBL/GenBank/DDBJ databases">
        <authorList>
            <person name="Kaushik A."/>
        </authorList>
    </citation>
    <scope>NUCLEOTIDE SEQUENCE</scope>
    <source>
        <strain evidence="2">AG3-1AP</strain>
    </source>
</reference>
<protein>
    <submittedName>
        <fullName evidence="2">Uncharacterized protein</fullName>
    </submittedName>
</protein>
<feature type="transmembrane region" description="Helical" evidence="1">
    <location>
        <begin position="46"/>
        <end position="66"/>
    </location>
</feature>
<sequence>MGKTQWLNPKTMAIGDMVHCVVQGILIPLLISFLTSSNIRKDKLPFQIYVMFINALTLAQTIVHLYDTLDFFDSRVPVSHPVILILTPVLNVTIAASVQLFFIFRCWRIYKERILYVLPLLALWITAFIPGLFLGYYLVESVKRSTIRPASVALAIWIFSSFALELCVTTTTVIYLFRTRTGLAEHNSVFKTIWQVTWVSAALPPILMTIVLINGYIVNTLTHPVTAITVDMTGKSYALSLMITIVGRGYIRARLDNSIPKSGLAPVLTIIDNAPTASATREETSVYELEPAGPVTNGTGSEFEAGYHQDCLSVGSFRSKPIASGSESTYTHQIQLPK</sequence>
<feature type="transmembrane region" description="Helical" evidence="1">
    <location>
        <begin position="114"/>
        <end position="139"/>
    </location>
</feature>
<dbReference type="Proteomes" id="UP000663831">
    <property type="component" value="Unassembled WGS sequence"/>
</dbReference>
<feature type="transmembrane region" description="Helical" evidence="1">
    <location>
        <begin position="12"/>
        <end position="34"/>
    </location>
</feature>
<feature type="transmembrane region" description="Helical" evidence="1">
    <location>
        <begin position="78"/>
        <end position="102"/>
    </location>
</feature>
<feature type="transmembrane region" description="Helical" evidence="1">
    <location>
        <begin position="237"/>
        <end position="253"/>
    </location>
</feature>
<proteinExistence type="predicted"/>
<keyword evidence="1" id="KW-1133">Transmembrane helix</keyword>
<feature type="transmembrane region" description="Helical" evidence="1">
    <location>
        <begin position="198"/>
        <end position="217"/>
    </location>
</feature>
<organism evidence="2 3">
    <name type="scientific">Rhizoctonia solani</name>
    <dbReference type="NCBI Taxonomy" id="456999"/>
    <lineage>
        <taxon>Eukaryota</taxon>
        <taxon>Fungi</taxon>
        <taxon>Dikarya</taxon>
        <taxon>Basidiomycota</taxon>
        <taxon>Agaricomycotina</taxon>
        <taxon>Agaricomycetes</taxon>
        <taxon>Cantharellales</taxon>
        <taxon>Ceratobasidiaceae</taxon>
        <taxon>Rhizoctonia</taxon>
    </lineage>
</organism>
<keyword evidence="1" id="KW-0472">Membrane</keyword>
<evidence type="ECO:0000313" key="3">
    <source>
        <dbReference type="Proteomes" id="UP000663831"/>
    </source>
</evidence>
<feature type="transmembrane region" description="Helical" evidence="1">
    <location>
        <begin position="151"/>
        <end position="177"/>
    </location>
</feature>
<evidence type="ECO:0000256" key="1">
    <source>
        <dbReference type="SAM" id="Phobius"/>
    </source>
</evidence>